<keyword evidence="1" id="KW-0472">Membrane</keyword>
<evidence type="ECO:0000313" key="2">
    <source>
        <dbReference type="EMBL" id="TGZ83930.1"/>
    </source>
</evidence>
<sequence>MLLPSPATIEYYTSSLPPFCDPPLRSPSPDLLFASPSPPSSPISLFSTISSSSSFRSTSTSTPCWLDPLTPLLLSLVLSIPIFCFIGAGILTRSVIDPEVIRVAYWMLVGLGTMAYGGSVWWLWRECLMLERRDRR</sequence>
<organism evidence="2 3">
    <name type="scientific">Ascodesmis nigricans</name>
    <dbReference type="NCBI Taxonomy" id="341454"/>
    <lineage>
        <taxon>Eukaryota</taxon>
        <taxon>Fungi</taxon>
        <taxon>Dikarya</taxon>
        <taxon>Ascomycota</taxon>
        <taxon>Pezizomycotina</taxon>
        <taxon>Pezizomycetes</taxon>
        <taxon>Pezizales</taxon>
        <taxon>Ascodesmidaceae</taxon>
        <taxon>Ascodesmis</taxon>
    </lineage>
</organism>
<proteinExistence type="predicted"/>
<dbReference type="EMBL" id="ML220113">
    <property type="protein sequence ID" value="TGZ83930.1"/>
    <property type="molecule type" value="Genomic_DNA"/>
</dbReference>
<evidence type="ECO:0000256" key="1">
    <source>
        <dbReference type="SAM" id="Phobius"/>
    </source>
</evidence>
<protein>
    <submittedName>
        <fullName evidence="2">Uncharacterized protein</fullName>
    </submittedName>
</protein>
<dbReference type="InParanoid" id="A0A4S2N3Z6"/>
<evidence type="ECO:0000313" key="3">
    <source>
        <dbReference type="Proteomes" id="UP000298138"/>
    </source>
</evidence>
<feature type="transmembrane region" description="Helical" evidence="1">
    <location>
        <begin position="72"/>
        <end position="91"/>
    </location>
</feature>
<name>A0A4S2N3Z6_9PEZI</name>
<keyword evidence="3" id="KW-1185">Reference proteome</keyword>
<accession>A0A4S2N3Z6</accession>
<reference evidence="2 3" key="1">
    <citation type="submission" date="2019-04" db="EMBL/GenBank/DDBJ databases">
        <title>Comparative genomics and transcriptomics to analyze fruiting body development in filamentous ascomycetes.</title>
        <authorList>
            <consortium name="DOE Joint Genome Institute"/>
            <person name="Lutkenhaus R."/>
            <person name="Traeger S."/>
            <person name="Breuer J."/>
            <person name="Kuo A."/>
            <person name="Lipzen A."/>
            <person name="Pangilinan J."/>
            <person name="Dilworth D."/>
            <person name="Sandor L."/>
            <person name="Poggeler S."/>
            <person name="Barry K."/>
            <person name="Grigoriev I.V."/>
            <person name="Nowrousian M."/>
        </authorList>
    </citation>
    <scope>NUCLEOTIDE SEQUENCE [LARGE SCALE GENOMIC DNA]</scope>
    <source>
        <strain evidence="2 3">CBS 389.68</strain>
    </source>
</reference>
<keyword evidence="1" id="KW-0812">Transmembrane</keyword>
<dbReference type="AlphaFoldDB" id="A0A4S2N3Z6"/>
<keyword evidence="1" id="KW-1133">Transmembrane helix</keyword>
<gene>
    <name evidence="2" type="ORF">EX30DRAFT_338518</name>
</gene>
<dbReference type="Proteomes" id="UP000298138">
    <property type="component" value="Unassembled WGS sequence"/>
</dbReference>
<feature type="transmembrane region" description="Helical" evidence="1">
    <location>
        <begin position="103"/>
        <end position="124"/>
    </location>
</feature>